<organism evidence="7 8">
    <name type="scientific">Acinetobacter lanii</name>
    <dbReference type="NCBI Taxonomy" id="2715163"/>
    <lineage>
        <taxon>Bacteria</taxon>
        <taxon>Pseudomonadati</taxon>
        <taxon>Pseudomonadota</taxon>
        <taxon>Gammaproteobacteria</taxon>
        <taxon>Moraxellales</taxon>
        <taxon>Moraxellaceae</taxon>
        <taxon>Acinetobacter</taxon>
    </lineage>
</organism>
<accession>A0A6G8S5J5</accession>
<evidence type="ECO:0000256" key="4">
    <source>
        <dbReference type="ARBA" id="ARBA00023136"/>
    </source>
</evidence>
<feature type="transmembrane region" description="Helical" evidence="5">
    <location>
        <begin position="212"/>
        <end position="231"/>
    </location>
</feature>
<reference evidence="7 8" key="1">
    <citation type="submission" date="2020-03" db="EMBL/GenBank/DDBJ databases">
        <authorList>
            <person name="Zhu W."/>
        </authorList>
    </citation>
    <scope>NUCLEOTIDE SEQUENCE [LARGE SCALE GENOMIC DNA]</scope>
    <source>
        <strain evidence="7 8">185</strain>
    </source>
</reference>
<evidence type="ECO:0000313" key="8">
    <source>
        <dbReference type="Proteomes" id="UP000501939"/>
    </source>
</evidence>
<dbReference type="EMBL" id="CP049916">
    <property type="protein sequence ID" value="QIO09437.1"/>
    <property type="molecule type" value="Genomic_DNA"/>
</dbReference>
<comment type="subcellular location">
    <subcellularLocation>
        <location evidence="1">Membrane</location>
        <topology evidence="1">Multi-pass membrane protein</topology>
    </subcellularLocation>
</comment>
<dbReference type="InterPro" id="IPR050638">
    <property type="entry name" value="AA-Vitamin_Transporters"/>
</dbReference>
<feature type="domain" description="EamA" evidence="6">
    <location>
        <begin position="149"/>
        <end position="285"/>
    </location>
</feature>
<keyword evidence="2 5" id="KW-0812">Transmembrane</keyword>
<keyword evidence="8" id="KW-1185">Reference proteome</keyword>
<feature type="domain" description="EamA" evidence="6">
    <location>
        <begin position="11"/>
        <end position="137"/>
    </location>
</feature>
<evidence type="ECO:0000256" key="3">
    <source>
        <dbReference type="ARBA" id="ARBA00022989"/>
    </source>
</evidence>
<keyword evidence="3 5" id="KW-1133">Transmembrane helix</keyword>
<dbReference type="InterPro" id="IPR000620">
    <property type="entry name" value="EamA_dom"/>
</dbReference>
<dbReference type="SUPFAM" id="SSF103481">
    <property type="entry name" value="Multidrug resistance efflux transporter EmrE"/>
    <property type="match status" value="2"/>
</dbReference>
<evidence type="ECO:0000313" key="7">
    <source>
        <dbReference type="EMBL" id="QIO09437.1"/>
    </source>
</evidence>
<feature type="transmembrane region" description="Helical" evidence="5">
    <location>
        <begin position="94"/>
        <end position="115"/>
    </location>
</feature>
<feature type="transmembrane region" description="Helical" evidence="5">
    <location>
        <begin position="243"/>
        <end position="261"/>
    </location>
</feature>
<feature type="transmembrane region" description="Helical" evidence="5">
    <location>
        <begin position="180"/>
        <end position="200"/>
    </location>
</feature>
<protein>
    <submittedName>
        <fullName evidence="7">EamA family transporter</fullName>
    </submittedName>
</protein>
<keyword evidence="4 5" id="KW-0472">Membrane</keyword>
<dbReference type="InterPro" id="IPR037185">
    <property type="entry name" value="EmrE-like"/>
</dbReference>
<evidence type="ECO:0000256" key="1">
    <source>
        <dbReference type="ARBA" id="ARBA00004141"/>
    </source>
</evidence>
<feature type="transmembrane region" description="Helical" evidence="5">
    <location>
        <begin position="67"/>
        <end position="88"/>
    </location>
</feature>
<name>A0A6G8S5J5_9GAMM</name>
<feature type="transmembrane region" description="Helical" evidence="5">
    <location>
        <begin position="122"/>
        <end position="142"/>
    </location>
</feature>
<evidence type="ECO:0000259" key="6">
    <source>
        <dbReference type="Pfam" id="PF00892"/>
    </source>
</evidence>
<dbReference type="PANTHER" id="PTHR32322:SF14">
    <property type="entry name" value="PROTEIN PAGO"/>
    <property type="match status" value="1"/>
</dbReference>
<dbReference type="PANTHER" id="PTHR32322">
    <property type="entry name" value="INNER MEMBRANE TRANSPORTER"/>
    <property type="match status" value="1"/>
</dbReference>
<feature type="transmembrane region" description="Helical" evidence="5">
    <location>
        <begin position="267"/>
        <end position="286"/>
    </location>
</feature>
<dbReference type="GO" id="GO:0016020">
    <property type="term" value="C:membrane"/>
    <property type="evidence" value="ECO:0007669"/>
    <property type="project" value="UniProtKB-SubCell"/>
</dbReference>
<feature type="transmembrane region" description="Helical" evidence="5">
    <location>
        <begin position="148"/>
        <end position="168"/>
    </location>
</feature>
<dbReference type="RefSeq" id="WP_166325611.1">
    <property type="nucleotide sequence ID" value="NZ_CP049916.1"/>
</dbReference>
<dbReference type="Pfam" id="PF00892">
    <property type="entry name" value="EamA"/>
    <property type="match status" value="2"/>
</dbReference>
<evidence type="ECO:0000256" key="5">
    <source>
        <dbReference type="SAM" id="Phobius"/>
    </source>
</evidence>
<dbReference type="KEGG" id="alj:G8D99_10665"/>
<proteinExistence type="predicted"/>
<dbReference type="Proteomes" id="UP000501939">
    <property type="component" value="Chromosome"/>
</dbReference>
<evidence type="ECO:0000256" key="2">
    <source>
        <dbReference type="ARBA" id="ARBA00022692"/>
    </source>
</evidence>
<gene>
    <name evidence="7" type="ORF">G8D99_10665</name>
</gene>
<feature type="transmembrane region" description="Helical" evidence="5">
    <location>
        <begin position="35"/>
        <end position="55"/>
    </location>
</feature>
<sequence>MPSKSNIIVTYALLVFIWSTTPLAIVWSVADLYPLWSLAFRFFLALPLAVCLLFLFKAKLPLDGRSIHSYIAGACSFIGSQIFTYAATNYLSSGIIALMFGLAPIMAGLIGHFAFQMKLHRLQWLGMLIALVGLGIICVGGNNQHVQPMGIVLMLISVFVYSASIYWIKQVNAPLESMSQATGSIVVSSVFALGMLPFIWQHAPDHMPNTQSLIGLVYAVIMASLLAMFCYFKLVKNVKATTLSLTTVMTPMIAMIVGALLNNEKLTLMVLFGAVILLFGLFVYFYKDLKANRKLTRKVNAIR</sequence>
<feature type="transmembrane region" description="Helical" evidence="5">
    <location>
        <begin position="7"/>
        <end position="29"/>
    </location>
</feature>
<dbReference type="AlphaFoldDB" id="A0A6G8S5J5"/>